<name>A0A0D8B9I3_9ACTN</name>
<feature type="compositionally biased region" description="Basic and acidic residues" evidence="1">
    <location>
        <begin position="13"/>
        <end position="30"/>
    </location>
</feature>
<reference evidence="3" key="1">
    <citation type="submission" date="2015-02" db="EMBL/GenBank/DDBJ databases">
        <title>Draft Genome of Frankia sp. CpI1-S.</title>
        <authorList>
            <person name="Oshone R.T."/>
            <person name="Ngom M."/>
            <person name="Ghodhbane-Gtari F."/>
            <person name="Gtari M."/>
            <person name="Morris K."/>
            <person name="Thomas K."/>
            <person name="Sen A."/>
            <person name="Tisa L.S."/>
        </authorList>
    </citation>
    <scope>NUCLEOTIDE SEQUENCE [LARGE SCALE GENOMIC DNA]</scope>
    <source>
        <strain evidence="3">CpI1-S</strain>
    </source>
</reference>
<feature type="region of interest" description="Disordered" evidence="1">
    <location>
        <begin position="96"/>
        <end position="120"/>
    </location>
</feature>
<proteinExistence type="predicted"/>
<evidence type="ECO:0000256" key="1">
    <source>
        <dbReference type="SAM" id="MobiDB-lite"/>
    </source>
</evidence>
<keyword evidence="3" id="KW-1185">Reference proteome</keyword>
<gene>
    <name evidence="2" type="ORF">FF36_04961</name>
</gene>
<dbReference type="EMBL" id="JYFN01000052">
    <property type="protein sequence ID" value="KJE20755.1"/>
    <property type="molecule type" value="Genomic_DNA"/>
</dbReference>
<evidence type="ECO:0000313" key="2">
    <source>
        <dbReference type="EMBL" id="KJE20755.1"/>
    </source>
</evidence>
<accession>A0A0D8B9I3</accession>
<organism evidence="2 3">
    <name type="scientific">Frankia torreyi</name>
    <dbReference type="NCBI Taxonomy" id="1856"/>
    <lineage>
        <taxon>Bacteria</taxon>
        <taxon>Bacillati</taxon>
        <taxon>Actinomycetota</taxon>
        <taxon>Actinomycetes</taxon>
        <taxon>Frankiales</taxon>
        <taxon>Frankiaceae</taxon>
        <taxon>Frankia</taxon>
    </lineage>
</organism>
<dbReference type="Proteomes" id="UP000032545">
    <property type="component" value="Unassembled WGS sequence"/>
</dbReference>
<feature type="region of interest" description="Disordered" evidence="1">
    <location>
        <begin position="1"/>
        <end position="30"/>
    </location>
</feature>
<evidence type="ECO:0000313" key="3">
    <source>
        <dbReference type="Proteomes" id="UP000032545"/>
    </source>
</evidence>
<protein>
    <submittedName>
        <fullName evidence="2">Uncharacterized protein</fullName>
    </submittedName>
</protein>
<reference evidence="2 3" key="2">
    <citation type="journal article" date="2016" name="Genome Announc.">
        <title>Permanent Draft Genome Sequences for Two Variants of Frankia sp. Strain CpI1, the First Frankia Strain Isolated from Root Nodules of Comptonia peregrina.</title>
        <authorList>
            <person name="Oshone R."/>
            <person name="Hurst S.G.IV."/>
            <person name="Abebe-Akele F."/>
            <person name="Simpson S."/>
            <person name="Morris K."/>
            <person name="Thomas W.K."/>
            <person name="Tisa L.S."/>
        </authorList>
    </citation>
    <scope>NUCLEOTIDE SEQUENCE [LARGE SCALE GENOMIC DNA]</scope>
    <source>
        <strain evidence="3">CpI1-S</strain>
    </source>
</reference>
<comment type="caution">
    <text evidence="2">The sequence shown here is derived from an EMBL/GenBank/DDBJ whole genome shotgun (WGS) entry which is preliminary data.</text>
</comment>
<sequence length="120" mass="13132">MNLLPYPPQTDGTCDRRLDQPQRADPRSGEGIRILIGAHRRHESQFSHIGAGGIDGMGGRRDNLFDVADSGAGEGMPSPEGVGVAARHFTRGRAMHGHPQRWCTADPLPDPRMNLPDCRR</sequence>
<dbReference type="AlphaFoldDB" id="A0A0D8B9I3"/>